<dbReference type="Proteomes" id="UP000191554">
    <property type="component" value="Unassembled WGS sequence"/>
</dbReference>
<keyword evidence="1" id="KW-0472">Membrane</keyword>
<reference evidence="2 3" key="1">
    <citation type="submission" date="2017-03" db="EMBL/GenBank/DDBJ databases">
        <title>Genome sequence of Clostridium hungatei DSM 14427.</title>
        <authorList>
            <person name="Poehlein A."/>
            <person name="Daniel R."/>
        </authorList>
    </citation>
    <scope>NUCLEOTIDE SEQUENCE [LARGE SCALE GENOMIC DNA]</scope>
    <source>
        <strain evidence="2 3">DSM 14427</strain>
    </source>
</reference>
<dbReference type="STRING" id="48256.CLHUN_10790"/>
<protein>
    <submittedName>
        <fullName evidence="2">Uncharacterized protein</fullName>
    </submittedName>
</protein>
<gene>
    <name evidence="2" type="ORF">CLHUN_10790</name>
</gene>
<evidence type="ECO:0000256" key="1">
    <source>
        <dbReference type="SAM" id="Phobius"/>
    </source>
</evidence>
<feature type="transmembrane region" description="Helical" evidence="1">
    <location>
        <begin position="31"/>
        <end position="55"/>
    </location>
</feature>
<sequence length="57" mass="5999">MSPILKANISIIVLILGSILLIWAIRKPNYVALAVSIVLSLAGAFIAAVSIGQILKK</sequence>
<dbReference type="RefSeq" id="WP_165755663.1">
    <property type="nucleotide sequence ID" value="NZ_MZGX01000005.1"/>
</dbReference>
<accession>A0A1V4SMT0</accession>
<dbReference type="AlphaFoldDB" id="A0A1V4SMT0"/>
<proteinExistence type="predicted"/>
<feature type="transmembrane region" description="Helical" evidence="1">
    <location>
        <begin position="7"/>
        <end position="25"/>
    </location>
</feature>
<keyword evidence="1" id="KW-0812">Transmembrane</keyword>
<dbReference type="EMBL" id="MZGX01000005">
    <property type="protein sequence ID" value="OPX45192.1"/>
    <property type="molecule type" value="Genomic_DNA"/>
</dbReference>
<evidence type="ECO:0000313" key="3">
    <source>
        <dbReference type="Proteomes" id="UP000191554"/>
    </source>
</evidence>
<evidence type="ECO:0000313" key="2">
    <source>
        <dbReference type="EMBL" id="OPX45192.1"/>
    </source>
</evidence>
<organism evidence="2 3">
    <name type="scientific">Ruminiclostridium hungatei</name>
    <name type="common">Clostridium hungatei</name>
    <dbReference type="NCBI Taxonomy" id="48256"/>
    <lineage>
        <taxon>Bacteria</taxon>
        <taxon>Bacillati</taxon>
        <taxon>Bacillota</taxon>
        <taxon>Clostridia</taxon>
        <taxon>Eubacteriales</taxon>
        <taxon>Oscillospiraceae</taxon>
        <taxon>Ruminiclostridium</taxon>
    </lineage>
</organism>
<keyword evidence="3" id="KW-1185">Reference proteome</keyword>
<name>A0A1V4SMT0_RUMHU</name>
<keyword evidence="1" id="KW-1133">Transmembrane helix</keyword>
<comment type="caution">
    <text evidence="2">The sequence shown here is derived from an EMBL/GenBank/DDBJ whole genome shotgun (WGS) entry which is preliminary data.</text>
</comment>